<gene>
    <name evidence="1" type="ORF">BEL07_26265</name>
</gene>
<keyword evidence="2" id="KW-1185">Reference proteome</keyword>
<dbReference type="AlphaFoldDB" id="A0A1E8PWP0"/>
<organism evidence="1 2">
    <name type="scientific">Mycolicibacterium grossiae</name>
    <dbReference type="NCBI Taxonomy" id="1552759"/>
    <lineage>
        <taxon>Bacteria</taxon>
        <taxon>Bacillati</taxon>
        <taxon>Actinomycetota</taxon>
        <taxon>Actinomycetes</taxon>
        <taxon>Mycobacteriales</taxon>
        <taxon>Mycobacteriaceae</taxon>
        <taxon>Mycolicibacterium</taxon>
    </lineage>
</organism>
<evidence type="ECO:0000313" key="2">
    <source>
        <dbReference type="Proteomes" id="UP000178953"/>
    </source>
</evidence>
<dbReference type="RefSeq" id="WP_070355984.1">
    <property type="nucleotide sequence ID" value="NZ_CP043474.1"/>
</dbReference>
<dbReference type="EMBL" id="MCHX01000095">
    <property type="protein sequence ID" value="OFJ50782.1"/>
    <property type="molecule type" value="Genomic_DNA"/>
</dbReference>
<accession>A0A1E8PWP0</accession>
<dbReference type="Pfam" id="PF10824">
    <property type="entry name" value="T7SS_ESX_EspC"/>
    <property type="match status" value="1"/>
</dbReference>
<reference evidence="1 2" key="1">
    <citation type="submission" date="2016-09" db="EMBL/GenBank/DDBJ databases">
        <title>genome sequence of Mycobacterium sp. 739 SCH.</title>
        <authorList>
            <person name="Greninger A.L."/>
            <person name="Qin X."/>
            <person name="Jerome K."/>
            <person name="Vora S."/>
            <person name="Quinn K."/>
        </authorList>
    </citation>
    <scope>NUCLEOTIDE SEQUENCE [LARGE SCALE GENOMIC DNA]</scope>
    <source>
        <strain evidence="1 2">SCH</strain>
    </source>
</reference>
<sequence length="102" mass="10517">MGPSAPLPARVDVAVLHDVAHGFDAVAASVTAARRHLAGLAFDGTTAGRAHAARGDRFRAATGMLDDALRRWSDDAAQVASALRTSAGRYARADADAAHRLG</sequence>
<name>A0A1E8PWP0_9MYCO</name>
<dbReference type="Proteomes" id="UP000178953">
    <property type="component" value="Unassembled WGS sequence"/>
</dbReference>
<dbReference type="InterPro" id="IPR022536">
    <property type="entry name" value="EspC"/>
</dbReference>
<comment type="caution">
    <text evidence="1">The sequence shown here is derived from an EMBL/GenBank/DDBJ whole genome shotgun (WGS) entry which is preliminary data.</text>
</comment>
<proteinExistence type="predicted"/>
<protein>
    <recommendedName>
        <fullName evidence="3">ESX-1 secretion-associated protein</fullName>
    </recommendedName>
</protein>
<evidence type="ECO:0008006" key="3">
    <source>
        <dbReference type="Google" id="ProtNLM"/>
    </source>
</evidence>
<dbReference type="GO" id="GO:0009306">
    <property type="term" value="P:protein secretion"/>
    <property type="evidence" value="ECO:0007669"/>
    <property type="project" value="InterPro"/>
</dbReference>
<evidence type="ECO:0000313" key="1">
    <source>
        <dbReference type="EMBL" id="OFJ50782.1"/>
    </source>
</evidence>